<evidence type="ECO:0000256" key="8">
    <source>
        <dbReference type="SAM" id="Phobius"/>
    </source>
</evidence>
<feature type="transmembrane region" description="Helical" evidence="8">
    <location>
        <begin position="66"/>
        <end position="84"/>
    </location>
</feature>
<dbReference type="GO" id="GO:0005886">
    <property type="term" value="C:plasma membrane"/>
    <property type="evidence" value="ECO:0007669"/>
    <property type="project" value="UniProtKB-SubCell"/>
</dbReference>
<dbReference type="GO" id="GO:0008360">
    <property type="term" value="P:regulation of cell shape"/>
    <property type="evidence" value="ECO:0007669"/>
    <property type="project" value="UniProtKB-KW"/>
</dbReference>
<keyword evidence="4 8" id="KW-0812">Transmembrane</keyword>
<comment type="similarity">
    <text evidence="2">Belongs to the MreD family.</text>
</comment>
<keyword evidence="10" id="KW-1185">Reference proteome</keyword>
<dbReference type="RefSeq" id="WP_090773485.1">
    <property type="nucleotide sequence ID" value="NZ_FNFB01000037.1"/>
</dbReference>
<evidence type="ECO:0000256" key="7">
    <source>
        <dbReference type="ARBA" id="ARBA00023136"/>
    </source>
</evidence>
<dbReference type="EMBL" id="FNFB01000037">
    <property type="protein sequence ID" value="SDM05538.1"/>
    <property type="molecule type" value="Genomic_DNA"/>
</dbReference>
<reference evidence="9 10" key="1">
    <citation type="submission" date="2016-10" db="EMBL/GenBank/DDBJ databases">
        <authorList>
            <person name="de Groot N.N."/>
        </authorList>
    </citation>
    <scope>NUCLEOTIDE SEQUENCE [LARGE SCALE GENOMIC DNA]</scope>
    <source>
        <strain evidence="9 10">CGMCC 4.5681</strain>
    </source>
</reference>
<dbReference type="NCBIfam" id="TIGR03426">
    <property type="entry name" value="shape_MreD"/>
    <property type="match status" value="1"/>
</dbReference>
<dbReference type="Pfam" id="PF04093">
    <property type="entry name" value="MreD"/>
    <property type="match status" value="1"/>
</dbReference>
<gene>
    <name evidence="9" type="ORF">SAMN05421874_1379</name>
</gene>
<dbReference type="Proteomes" id="UP000198683">
    <property type="component" value="Unassembled WGS sequence"/>
</dbReference>
<protein>
    <submittedName>
        <fullName evidence="9">Rod shape-determining protein MreD</fullName>
    </submittedName>
</protein>
<comment type="subcellular location">
    <subcellularLocation>
        <location evidence="1">Cell membrane</location>
        <topology evidence="1">Multi-pass membrane protein</topology>
    </subcellularLocation>
</comment>
<evidence type="ECO:0000256" key="2">
    <source>
        <dbReference type="ARBA" id="ARBA00007776"/>
    </source>
</evidence>
<dbReference type="InterPro" id="IPR007227">
    <property type="entry name" value="Cell_shape_determining_MreD"/>
</dbReference>
<evidence type="ECO:0000256" key="4">
    <source>
        <dbReference type="ARBA" id="ARBA00022692"/>
    </source>
</evidence>
<evidence type="ECO:0000256" key="5">
    <source>
        <dbReference type="ARBA" id="ARBA00022960"/>
    </source>
</evidence>
<keyword evidence="3" id="KW-1003">Cell membrane</keyword>
<keyword evidence="5" id="KW-0133">Cell shape</keyword>
<feature type="transmembrane region" description="Helical" evidence="8">
    <location>
        <begin position="124"/>
        <end position="144"/>
    </location>
</feature>
<sequence>MIGWLSVLAALLAQVMVVNRLPLPAGGAPDLVLLTVIAAAWTRGPSSGAVLGFFAGLLADVMPPSAHLVGQNAFVYALVGYLAGRGIGGPVPTVVLCVLLAPLATAGVGALMSDPRVTMPMLSTQVPVTIVYTLLVSPVVVWLATRSRQVRFLT</sequence>
<dbReference type="STRING" id="683260.SAMN05421874_1379"/>
<evidence type="ECO:0000256" key="1">
    <source>
        <dbReference type="ARBA" id="ARBA00004651"/>
    </source>
</evidence>
<feature type="transmembrane region" description="Helical" evidence="8">
    <location>
        <begin position="91"/>
        <end position="112"/>
    </location>
</feature>
<dbReference type="AlphaFoldDB" id="A0A1G9Q3C1"/>
<evidence type="ECO:0000256" key="6">
    <source>
        <dbReference type="ARBA" id="ARBA00022989"/>
    </source>
</evidence>
<dbReference type="OrthoDB" id="3473300at2"/>
<evidence type="ECO:0000313" key="10">
    <source>
        <dbReference type="Proteomes" id="UP000198683"/>
    </source>
</evidence>
<accession>A0A1G9Q3C1</accession>
<proteinExistence type="inferred from homology"/>
<name>A0A1G9Q3C1_9ACTN</name>
<evidence type="ECO:0000256" key="3">
    <source>
        <dbReference type="ARBA" id="ARBA00022475"/>
    </source>
</evidence>
<keyword evidence="6 8" id="KW-1133">Transmembrane helix</keyword>
<evidence type="ECO:0000313" key="9">
    <source>
        <dbReference type="EMBL" id="SDM05538.1"/>
    </source>
</evidence>
<organism evidence="9 10">
    <name type="scientific">Nonomuraea maritima</name>
    <dbReference type="NCBI Taxonomy" id="683260"/>
    <lineage>
        <taxon>Bacteria</taxon>
        <taxon>Bacillati</taxon>
        <taxon>Actinomycetota</taxon>
        <taxon>Actinomycetes</taxon>
        <taxon>Streptosporangiales</taxon>
        <taxon>Streptosporangiaceae</taxon>
        <taxon>Nonomuraea</taxon>
    </lineage>
</organism>
<keyword evidence="7 8" id="KW-0472">Membrane</keyword>